<gene>
    <name evidence="2" type="ORF">C7419_104175</name>
</gene>
<dbReference type="EMBL" id="QGGT01000004">
    <property type="protein sequence ID" value="PWK33500.1"/>
    <property type="molecule type" value="Genomic_DNA"/>
</dbReference>
<sequence>MRHRCRPSMPQARRARPRLRPSRSRAKGQASAHPFVHAGVPNVGARRAIDAAKCERAGLRSCLRSREATRARQRALQYRYGHACSASPHESEQRGGDNVRRAFEIGAFRDNDSHPRHTATTEQAPGLDPRRAQFAERVDAPAMHPASDARPHPMLTGQQRRAVTLARADRLGLVLGIAGASPNMPDRVPCRTATQRHCESTIAPGTPRARMRGSSARFVSMPLS</sequence>
<feature type="compositionally biased region" description="Basic residues" evidence="1">
    <location>
        <begin position="13"/>
        <end position="26"/>
    </location>
</feature>
<proteinExistence type="predicted"/>
<name>A0A316EPW2_9BURK</name>
<organism evidence="2 3">
    <name type="scientific">Cupriavidus plantarum</name>
    <dbReference type="NCBI Taxonomy" id="942865"/>
    <lineage>
        <taxon>Bacteria</taxon>
        <taxon>Pseudomonadati</taxon>
        <taxon>Pseudomonadota</taxon>
        <taxon>Betaproteobacteria</taxon>
        <taxon>Burkholderiales</taxon>
        <taxon>Burkholderiaceae</taxon>
        <taxon>Cupriavidus</taxon>
    </lineage>
</organism>
<protein>
    <submittedName>
        <fullName evidence="2">Uncharacterized protein</fullName>
    </submittedName>
</protein>
<comment type="caution">
    <text evidence="2">The sequence shown here is derived from an EMBL/GenBank/DDBJ whole genome shotgun (WGS) entry which is preliminary data.</text>
</comment>
<evidence type="ECO:0000313" key="3">
    <source>
        <dbReference type="Proteomes" id="UP000245754"/>
    </source>
</evidence>
<keyword evidence="3" id="KW-1185">Reference proteome</keyword>
<evidence type="ECO:0000313" key="2">
    <source>
        <dbReference type="EMBL" id="PWK33500.1"/>
    </source>
</evidence>
<evidence type="ECO:0000256" key="1">
    <source>
        <dbReference type="SAM" id="MobiDB-lite"/>
    </source>
</evidence>
<feature type="region of interest" description="Disordered" evidence="1">
    <location>
        <begin position="1"/>
        <end position="33"/>
    </location>
</feature>
<accession>A0A316EPW2</accession>
<dbReference type="Proteomes" id="UP000245754">
    <property type="component" value="Unassembled WGS sequence"/>
</dbReference>
<reference evidence="2 3" key="1">
    <citation type="submission" date="2018-05" db="EMBL/GenBank/DDBJ databases">
        <title>Genomic Encyclopedia of Type Strains, Phase IV (KMG-V): Genome sequencing to study the core and pangenomes of soil and plant-associated prokaryotes.</title>
        <authorList>
            <person name="Whitman W."/>
        </authorList>
    </citation>
    <scope>NUCLEOTIDE SEQUENCE [LARGE SCALE GENOMIC DNA]</scope>
    <source>
        <strain evidence="2 3">SLV-132</strain>
    </source>
</reference>
<dbReference type="AlphaFoldDB" id="A0A316EPW2"/>